<proteinExistence type="predicted"/>
<gene>
    <name evidence="1" type="ORF">CSOL1703_00015147</name>
</gene>
<reference evidence="2" key="1">
    <citation type="submission" date="2019-06" db="EMBL/GenBank/DDBJ databases">
        <authorList>
            <person name="Broberg M."/>
        </authorList>
    </citation>
    <scope>NUCLEOTIDE SEQUENCE [LARGE SCALE GENOMIC DNA]</scope>
</reference>
<accession>A0A9N9ZE63</accession>
<evidence type="ECO:0000313" key="2">
    <source>
        <dbReference type="Proteomes" id="UP000775872"/>
    </source>
</evidence>
<name>A0A9N9ZE63_9HYPO</name>
<comment type="caution">
    <text evidence="1">The sequence shown here is derived from an EMBL/GenBank/DDBJ whole genome shotgun (WGS) entry which is preliminary data.</text>
</comment>
<dbReference type="Proteomes" id="UP000775872">
    <property type="component" value="Unassembled WGS sequence"/>
</dbReference>
<dbReference type="AlphaFoldDB" id="A0A9N9ZE63"/>
<sequence>MSMKKLSSPNIQDMLKDASWLFSENYGIWGQLPPGGCSFGKLGE</sequence>
<keyword evidence="2" id="KW-1185">Reference proteome</keyword>
<organism evidence="1 2">
    <name type="scientific">Clonostachys solani</name>
    <dbReference type="NCBI Taxonomy" id="160281"/>
    <lineage>
        <taxon>Eukaryota</taxon>
        <taxon>Fungi</taxon>
        <taxon>Dikarya</taxon>
        <taxon>Ascomycota</taxon>
        <taxon>Pezizomycotina</taxon>
        <taxon>Sordariomycetes</taxon>
        <taxon>Hypocreomycetidae</taxon>
        <taxon>Hypocreales</taxon>
        <taxon>Bionectriaceae</taxon>
        <taxon>Clonostachys</taxon>
    </lineage>
</organism>
<dbReference type="EMBL" id="CABFOC020000046">
    <property type="protein sequence ID" value="CAH0053959.1"/>
    <property type="molecule type" value="Genomic_DNA"/>
</dbReference>
<protein>
    <submittedName>
        <fullName evidence="1">Uncharacterized protein</fullName>
    </submittedName>
</protein>
<reference evidence="1 2" key="2">
    <citation type="submission" date="2021-10" db="EMBL/GenBank/DDBJ databases">
        <authorList>
            <person name="Piombo E."/>
        </authorList>
    </citation>
    <scope>NUCLEOTIDE SEQUENCE [LARGE SCALE GENOMIC DNA]</scope>
</reference>
<evidence type="ECO:0000313" key="1">
    <source>
        <dbReference type="EMBL" id="CAH0053959.1"/>
    </source>
</evidence>